<dbReference type="KEGG" id="caul:KCG34_24115"/>
<evidence type="ECO:0000259" key="2">
    <source>
        <dbReference type="Pfam" id="PF14534"/>
    </source>
</evidence>
<dbReference type="Pfam" id="PF14534">
    <property type="entry name" value="DUF4440"/>
    <property type="match status" value="1"/>
</dbReference>
<keyword evidence="1" id="KW-0732">Signal</keyword>
<gene>
    <name evidence="3" type="ORF">KCG34_24115</name>
</gene>
<dbReference type="InterPro" id="IPR027843">
    <property type="entry name" value="DUF4440"/>
</dbReference>
<sequence length="149" mass="15952">MRIKLLAAGLGLAAFAAFGAKAAEPSTADQLIAVDKAFEAYVAEHGVAQGFKSYMDPKDGLEFAGGEPKRGAEAIFQAEGGDKPPTSKLTWTPTEAFASKSGDMGVTWGRWTETPNDTTKKPFTGRYVTVWRKDAEGHWKGLIDIGTPD</sequence>
<name>A0A975IUT2_9CAUL</name>
<dbReference type="SUPFAM" id="SSF54427">
    <property type="entry name" value="NTF2-like"/>
    <property type="match status" value="1"/>
</dbReference>
<dbReference type="Proteomes" id="UP000676409">
    <property type="component" value="Chromosome"/>
</dbReference>
<dbReference type="RefSeq" id="WP_211938131.1">
    <property type="nucleotide sequence ID" value="NZ_CP073078.1"/>
</dbReference>
<organism evidence="3 4">
    <name type="scientific">Phenylobacterium montanum</name>
    <dbReference type="NCBI Taxonomy" id="2823693"/>
    <lineage>
        <taxon>Bacteria</taxon>
        <taxon>Pseudomonadati</taxon>
        <taxon>Pseudomonadota</taxon>
        <taxon>Alphaproteobacteria</taxon>
        <taxon>Caulobacterales</taxon>
        <taxon>Caulobacteraceae</taxon>
        <taxon>Phenylobacterium</taxon>
    </lineage>
</organism>
<accession>A0A975IUT2</accession>
<evidence type="ECO:0000313" key="3">
    <source>
        <dbReference type="EMBL" id="QUD88080.1"/>
    </source>
</evidence>
<feature type="chain" id="PRO_5037286423" evidence="1">
    <location>
        <begin position="23"/>
        <end position="149"/>
    </location>
</feature>
<dbReference type="EMBL" id="CP073078">
    <property type="protein sequence ID" value="QUD88080.1"/>
    <property type="molecule type" value="Genomic_DNA"/>
</dbReference>
<proteinExistence type="predicted"/>
<dbReference type="Gene3D" id="3.10.450.50">
    <property type="match status" value="1"/>
</dbReference>
<dbReference type="AlphaFoldDB" id="A0A975IUT2"/>
<feature type="domain" description="DUF4440" evidence="2">
    <location>
        <begin position="32"/>
        <end position="140"/>
    </location>
</feature>
<dbReference type="InterPro" id="IPR032710">
    <property type="entry name" value="NTF2-like_dom_sf"/>
</dbReference>
<evidence type="ECO:0000256" key="1">
    <source>
        <dbReference type="SAM" id="SignalP"/>
    </source>
</evidence>
<keyword evidence="4" id="KW-1185">Reference proteome</keyword>
<protein>
    <submittedName>
        <fullName evidence="3">Nuclear transport factor 2 family protein</fullName>
    </submittedName>
</protein>
<reference evidence="3" key="1">
    <citation type="submission" date="2021-04" db="EMBL/GenBank/DDBJ databases">
        <title>The complete genome sequence of Caulobacter sp. S6.</title>
        <authorList>
            <person name="Tang Y."/>
            <person name="Ouyang W."/>
            <person name="Liu Q."/>
            <person name="Huang B."/>
            <person name="Guo Z."/>
            <person name="Lei P."/>
        </authorList>
    </citation>
    <scope>NUCLEOTIDE SEQUENCE</scope>
    <source>
        <strain evidence="3">S6</strain>
    </source>
</reference>
<feature type="signal peptide" evidence="1">
    <location>
        <begin position="1"/>
        <end position="22"/>
    </location>
</feature>
<evidence type="ECO:0000313" key="4">
    <source>
        <dbReference type="Proteomes" id="UP000676409"/>
    </source>
</evidence>